<dbReference type="PANTHER" id="PTHR18966">
    <property type="entry name" value="IONOTROPIC GLUTAMATE RECEPTOR"/>
    <property type="match status" value="1"/>
</dbReference>
<keyword evidence="5" id="KW-0406">Ion transport</keyword>
<accession>A0AB32W1C4</accession>
<dbReference type="Gene3D" id="3.40.190.10">
    <property type="entry name" value="Periplasmic binding protein-like II"/>
    <property type="match status" value="1"/>
</dbReference>
<evidence type="ECO:0000256" key="6">
    <source>
        <dbReference type="ARBA" id="ARBA00023136"/>
    </source>
</evidence>
<evidence type="ECO:0000313" key="14">
    <source>
        <dbReference type="RefSeq" id="XP_017972245.1"/>
    </source>
</evidence>
<dbReference type="GO" id="GO:0015276">
    <property type="term" value="F:ligand-gated monoatomic ion channel activity"/>
    <property type="evidence" value="ECO:0007669"/>
    <property type="project" value="InterPro"/>
</dbReference>
<dbReference type="Gramene" id="Tc01v2_t004870.1">
    <property type="protein sequence ID" value="Tc01v2_p004870.1"/>
    <property type="gene ID" value="Tc01v2_g004870"/>
</dbReference>
<evidence type="ECO:0000256" key="10">
    <source>
        <dbReference type="ARBA" id="ARBA00023303"/>
    </source>
</evidence>
<evidence type="ECO:0000256" key="8">
    <source>
        <dbReference type="ARBA" id="ARBA00023180"/>
    </source>
</evidence>
<keyword evidence="3 11" id="KW-0812">Transmembrane</keyword>
<evidence type="ECO:0000256" key="4">
    <source>
        <dbReference type="ARBA" id="ARBA00022989"/>
    </source>
</evidence>
<dbReference type="SMART" id="SM00079">
    <property type="entry name" value="PBPe"/>
    <property type="match status" value="1"/>
</dbReference>
<dbReference type="InterPro" id="IPR001638">
    <property type="entry name" value="Solute-binding_3/MltF_N"/>
</dbReference>
<evidence type="ECO:0000259" key="12">
    <source>
        <dbReference type="SMART" id="SM00079"/>
    </source>
</evidence>
<dbReference type="Gene3D" id="1.10.287.70">
    <property type="match status" value="1"/>
</dbReference>
<evidence type="ECO:0000256" key="9">
    <source>
        <dbReference type="ARBA" id="ARBA00023286"/>
    </source>
</evidence>
<dbReference type="KEGG" id="tcc:108661072"/>
<sequence length="602" mass="68704">MKDLLMQQGLMRSLLGNEEGQPNDMKDVEWVELEQRYVSTIWLCIRDNVFNYVIDEDSAPRLWAKLEKIYLAKSFSNKLQLRRKLYHLKMKQNGDLMKHMNEFDRIIDQLKKVDMKVEEEEKELLFLASLSDSYEGIKMFDGVMSSLSGVAYVPKMRKNLISLNLLDSKRQALLSFSNFLQRSRVFSVVVLVRSTFRQFVNTSHDENQKKPHMQGISIDVFKATVAVLPYHFTYKLFPFYGSCDQFVEEVACKTFDAAVGGIVITADRSHIVEFSQPYAELRMVMVVKKKDNGLNRVLWFMSPFSREMWLAMAAMAVFTGLAIWFIELRTCNESTDSPSRQVGAVFYFPFAFLFNEHRPRNRLSYLLLVPWLQLTMIGTMAFTARPSSMVTSSQVEPCGLDVDSLTRTNIESVDDYEKALSGGNIKAAFLLTPRAEVFLAKYLQGLYQVGTRLRSGQFWICNLSDTPLVFQRSSRLASDMSEAILNLKQAGELQQLGEDTLSFSDCSNWTSDQTVTTIPGIAPGPFTGLFIFSGGASASVLLITVIRVLKRRMESCIQRLLKGGGLWMWLTTVFFSHYQRRNHQLQISPITSTSQVQPINNS</sequence>
<gene>
    <name evidence="14" type="primary">LOC108661072</name>
</gene>
<dbReference type="InterPro" id="IPR015683">
    <property type="entry name" value="Ionotropic_Glu_rcpt"/>
</dbReference>
<keyword evidence="9" id="KW-1071">Ligand-gated ion channel</keyword>
<dbReference type="RefSeq" id="XP_017972245.1">
    <property type="nucleotide sequence ID" value="XM_018116756.1"/>
</dbReference>
<feature type="domain" description="Ionotropic glutamate receptor C-terminal" evidence="12">
    <location>
        <begin position="185"/>
        <end position="503"/>
    </location>
</feature>
<evidence type="ECO:0000256" key="2">
    <source>
        <dbReference type="ARBA" id="ARBA00022448"/>
    </source>
</evidence>
<dbReference type="Proteomes" id="UP000694886">
    <property type="component" value="Chromosome 1"/>
</dbReference>
<keyword evidence="4 11" id="KW-1133">Transmembrane helix</keyword>
<evidence type="ECO:0000313" key="13">
    <source>
        <dbReference type="Proteomes" id="UP000694886"/>
    </source>
</evidence>
<reference evidence="13" key="1">
    <citation type="journal article" date="1997" name="Nucleic Acids Res.">
        <title>tRNAscan-SE: a program for improved detection of transfer RNA genes in genomic sequence.</title>
        <authorList>
            <person name="Lowe T.M."/>
            <person name="Eddy S.R."/>
        </authorList>
    </citation>
    <scope>NUCLEOTIDE SEQUENCE [LARGE SCALE GENOMIC DNA]</scope>
    <source>
        <strain evidence="13">r\B97-61/B2</strain>
    </source>
</reference>
<name>A0AB32W1C4_THECC</name>
<dbReference type="SUPFAM" id="SSF53850">
    <property type="entry name" value="Periplasmic binding protein-like II"/>
    <property type="match status" value="1"/>
</dbReference>
<keyword evidence="6 11" id="KW-0472">Membrane</keyword>
<organism evidence="13 14">
    <name type="scientific">Theobroma cacao</name>
    <name type="common">Cacao</name>
    <name type="synonym">Cocoa</name>
    <dbReference type="NCBI Taxonomy" id="3641"/>
    <lineage>
        <taxon>Eukaryota</taxon>
        <taxon>Viridiplantae</taxon>
        <taxon>Streptophyta</taxon>
        <taxon>Embryophyta</taxon>
        <taxon>Tracheophyta</taxon>
        <taxon>Spermatophyta</taxon>
        <taxon>Magnoliopsida</taxon>
        <taxon>eudicotyledons</taxon>
        <taxon>Gunneridae</taxon>
        <taxon>Pentapetalae</taxon>
        <taxon>rosids</taxon>
        <taxon>malvids</taxon>
        <taxon>Malvales</taxon>
        <taxon>Malvaceae</taxon>
        <taxon>Byttnerioideae</taxon>
        <taxon>Theobroma</taxon>
    </lineage>
</organism>
<dbReference type="Pfam" id="PF00497">
    <property type="entry name" value="SBP_bac_3"/>
    <property type="match status" value="1"/>
</dbReference>
<keyword evidence="8" id="KW-0325">Glycoprotein</keyword>
<evidence type="ECO:0000256" key="3">
    <source>
        <dbReference type="ARBA" id="ARBA00022692"/>
    </source>
</evidence>
<protein>
    <submittedName>
        <fullName evidence="14">Glutamate receptor 3.2-like</fullName>
    </submittedName>
</protein>
<keyword evidence="10" id="KW-0407">Ion channel</keyword>
<reference evidence="14" key="2">
    <citation type="submission" date="2025-08" db="UniProtKB">
        <authorList>
            <consortium name="RefSeq"/>
        </authorList>
    </citation>
    <scope>IDENTIFICATION</scope>
</reference>
<evidence type="ECO:0000256" key="1">
    <source>
        <dbReference type="ARBA" id="ARBA00004141"/>
    </source>
</evidence>
<feature type="transmembrane region" description="Helical" evidence="11">
    <location>
        <begin position="308"/>
        <end position="326"/>
    </location>
</feature>
<proteinExistence type="predicted"/>
<dbReference type="AlphaFoldDB" id="A0AB32W1C4"/>
<feature type="transmembrane region" description="Helical" evidence="11">
    <location>
        <begin position="529"/>
        <end position="548"/>
    </location>
</feature>
<evidence type="ECO:0000256" key="5">
    <source>
        <dbReference type="ARBA" id="ARBA00023065"/>
    </source>
</evidence>
<keyword evidence="7" id="KW-0675">Receptor</keyword>
<dbReference type="Pfam" id="PF14223">
    <property type="entry name" value="Retrotran_gag_2"/>
    <property type="match status" value="1"/>
</dbReference>
<dbReference type="InterPro" id="IPR001320">
    <property type="entry name" value="Iontro_rcpt_C"/>
</dbReference>
<keyword evidence="2" id="KW-0813">Transport</keyword>
<comment type="subcellular location">
    <subcellularLocation>
        <location evidence="1">Membrane</location>
        <topology evidence="1">Multi-pass membrane protein</topology>
    </subcellularLocation>
</comment>
<dbReference type="GO" id="GO:0016020">
    <property type="term" value="C:membrane"/>
    <property type="evidence" value="ECO:0007669"/>
    <property type="project" value="UniProtKB-SubCell"/>
</dbReference>
<evidence type="ECO:0000256" key="11">
    <source>
        <dbReference type="SAM" id="Phobius"/>
    </source>
</evidence>
<dbReference type="GeneID" id="108661072"/>
<feature type="transmembrane region" description="Helical" evidence="11">
    <location>
        <begin position="366"/>
        <end position="384"/>
    </location>
</feature>
<evidence type="ECO:0000256" key="7">
    <source>
        <dbReference type="ARBA" id="ARBA00023170"/>
    </source>
</evidence>